<accession>W9PUZ3</accession>
<dbReference type="AlphaFoldDB" id="W9PUZ3"/>
<dbReference type="HOGENOM" id="CLU_3032403_0_0_1"/>
<dbReference type="Proteomes" id="UP000030751">
    <property type="component" value="Unassembled WGS sequence"/>
</dbReference>
<reference evidence="1" key="2">
    <citation type="submission" date="2012-05" db="EMBL/GenBank/DDBJ databases">
        <title>Annotation of the Genome Sequence of Fusarium oxysporum HDV247.</title>
        <authorList>
            <consortium name="The Broad Institute Genomics Platform"/>
            <person name="Ma L.-J."/>
            <person name="Corby-Kistler H."/>
            <person name="Broz K."/>
            <person name="Gale L.R."/>
            <person name="Jonkers W."/>
            <person name="O'Donnell K."/>
            <person name="Ploetz R."/>
            <person name="Steinberg C."/>
            <person name="Schwartz D.C."/>
            <person name="VanEtten H."/>
            <person name="Zhou S."/>
            <person name="Young S.K."/>
            <person name="Zeng Q."/>
            <person name="Gargeya S."/>
            <person name="Fitzgerald M."/>
            <person name="Abouelleil A."/>
            <person name="Alvarado L."/>
            <person name="Chapman S.B."/>
            <person name="Gainer-Dewar J."/>
            <person name="Goldberg J."/>
            <person name="Griggs A."/>
            <person name="Gujja S."/>
            <person name="Hansen M."/>
            <person name="Howarth C."/>
            <person name="Imamovic A."/>
            <person name="Ireland A."/>
            <person name="Larimer J."/>
            <person name="McCowan C."/>
            <person name="Murphy C."/>
            <person name="Pearson M."/>
            <person name="Poon T.W."/>
            <person name="Priest M."/>
            <person name="Roberts A."/>
            <person name="Saif S."/>
            <person name="Shea T."/>
            <person name="Sykes S."/>
            <person name="Wortman J."/>
            <person name="Nusbaum C."/>
            <person name="Birren B."/>
        </authorList>
    </citation>
    <scope>NUCLEOTIDE SEQUENCE</scope>
    <source>
        <strain evidence="1">HDV247</strain>
    </source>
</reference>
<name>W9PUZ3_FUSOX</name>
<sequence>MSISKNSILHPNNMTLVTSLSDRQCHLAPSLVSKSTEICTVSHGYRHHDMETLKV</sequence>
<evidence type="ECO:0000313" key="1">
    <source>
        <dbReference type="EMBL" id="EXA46112.1"/>
    </source>
</evidence>
<gene>
    <name evidence="1" type="ORF">FOVG_06877</name>
</gene>
<protein>
    <submittedName>
        <fullName evidence="1">Uncharacterized protein</fullName>
    </submittedName>
</protein>
<organism evidence="1">
    <name type="scientific">Fusarium oxysporum f. sp. pisi HDV247</name>
    <dbReference type="NCBI Taxonomy" id="1080344"/>
    <lineage>
        <taxon>Eukaryota</taxon>
        <taxon>Fungi</taxon>
        <taxon>Dikarya</taxon>
        <taxon>Ascomycota</taxon>
        <taxon>Pezizomycotina</taxon>
        <taxon>Sordariomycetes</taxon>
        <taxon>Hypocreomycetidae</taxon>
        <taxon>Hypocreales</taxon>
        <taxon>Nectriaceae</taxon>
        <taxon>Fusarium</taxon>
        <taxon>Fusarium oxysporum species complex</taxon>
    </lineage>
</organism>
<proteinExistence type="predicted"/>
<reference evidence="1" key="1">
    <citation type="submission" date="2011-10" db="EMBL/GenBank/DDBJ databases">
        <title>The Genome Sequence of Fusarium oxysporum HDV247.</title>
        <authorList>
            <consortium name="The Broad Institute Genome Sequencing Platform"/>
            <person name="Ma L.-J."/>
            <person name="Gale L.R."/>
            <person name="Schwartz D.C."/>
            <person name="Zhou S."/>
            <person name="Corby-Kistler H."/>
            <person name="Young S.K."/>
            <person name="Zeng Q."/>
            <person name="Gargeya S."/>
            <person name="Fitzgerald M."/>
            <person name="Haas B."/>
            <person name="Abouelleil A."/>
            <person name="Alvarado L."/>
            <person name="Arachchi H.M."/>
            <person name="Berlin A."/>
            <person name="Brown A."/>
            <person name="Chapman S.B."/>
            <person name="Chen Z."/>
            <person name="Dunbar C."/>
            <person name="Freedman E."/>
            <person name="Gearin G."/>
            <person name="Goldberg J."/>
            <person name="Griggs A."/>
            <person name="Gujja S."/>
            <person name="Heiman D."/>
            <person name="Howarth C."/>
            <person name="Larson L."/>
            <person name="Lui A."/>
            <person name="MacDonald P.J.P."/>
            <person name="Montmayeur A."/>
            <person name="Murphy C."/>
            <person name="Neiman D."/>
            <person name="Pearson M."/>
            <person name="Priest M."/>
            <person name="Roberts A."/>
            <person name="Saif S."/>
            <person name="Shea T."/>
            <person name="Shenoy N."/>
            <person name="Sisk P."/>
            <person name="Stolte C."/>
            <person name="Sykes S."/>
            <person name="Wortman J."/>
            <person name="Nusbaum C."/>
            <person name="Birren B."/>
        </authorList>
    </citation>
    <scope>NUCLEOTIDE SEQUENCE [LARGE SCALE GENOMIC DNA]</scope>
    <source>
        <strain evidence="1">HDV247</strain>
    </source>
</reference>
<dbReference type="EMBL" id="JH650971">
    <property type="protein sequence ID" value="EXA46112.1"/>
    <property type="molecule type" value="Genomic_DNA"/>
</dbReference>